<feature type="compositionally biased region" description="Polar residues" evidence="1">
    <location>
        <begin position="67"/>
        <end position="80"/>
    </location>
</feature>
<evidence type="ECO:0000256" key="1">
    <source>
        <dbReference type="SAM" id="MobiDB-lite"/>
    </source>
</evidence>
<accession>A0ABP7LS40</accession>
<dbReference type="EMBL" id="BAAAZA010000058">
    <property type="protein sequence ID" value="GAA3904959.1"/>
    <property type="molecule type" value="Genomic_DNA"/>
</dbReference>
<name>A0ABP7LS40_9ACTN</name>
<dbReference type="Proteomes" id="UP001501563">
    <property type="component" value="Unassembled WGS sequence"/>
</dbReference>
<reference evidence="3" key="1">
    <citation type="journal article" date="2019" name="Int. J. Syst. Evol. Microbiol.">
        <title>The Global Catalogue of Microorganisms (GCM) 10K type strain sequencing project: providing services to taxonomists for standard genome sequencing and annotation.</title>
        <authorList>
            <consortium name="The Broad Institute Genomics Platform"/>
            <consortium name="The Broad Institute Genome Sequencing Center for Infectious Disease"/>
            <person name="Wu L."/>
            <person name="Ma J."/>
        </authorList>
    </citation>
    <scope>NUCLEOTIDE SEQUENCE [LARGE SCALE GENOMIC DNA]</scope>
    <source>
        <strain evidence="3">JCM 16578</strain>
    </source>
</reference>
<protein>
    <submittedName>
        <fullName evidence="2">Uncharacterized protein</fullName>
    </submittedName>
</protein>
<evidence type="ECO:0000313" key="2">
    <source>
        <dbReference type="EMBL" id="GAA3904959.1"/>
    </source>
</evidence>
<organism evidence="2 3">
    <name type="scientific">Streptomyces lannensis</name>
    <dbReference type="NCBI Taxonomy" id="766498"/>
    <lineage>
        <taxon>Bacteria</taxon>
        <taxon>Bacillati</taxon>
        <taxon>Actinomycetota</taxon>
        <taxon>Actinomycetes</taxon>
        <taxon>Kitasatosporales</taxon>
        <taxon>Streptomycetaceae</taxon>
        <taxon>Streptomyces</taxon>
    </lineage>
</organism>
<feature type="region of interest" description="Disordered" evidence="1">
    <location>
        <begin position="56"/>
        <end position="86"/>
    </location>
</feature>
<keyword evidence="3" id="KW-1185">Reference proteome</keyword>
<evidence type="ECO:0000313" key="3">
    <source>
        <dbReference type="Proteomes" id="UP001501563"/>
    </source>
</evidence>
<feature type="region of interest" description="Disordered" evidence="1">
    <location>
        <begin position="97"/>
        <end position="116"/>
    </location>
</feature>
<comment type="caution">
    <text evidence="2">The sequence shown here is derived from an EMBL/GenBank/DDBJ whole genome shotgun (WGS) entry which is preliminary data.</text>
</comment>
<gene>
    <name evidence="2" type="ORF">GCM10022207_87890</name>
</gene>
<proteinExistence type="predicted"/>
<sequence>MGVPLEQPLTQFALQISDALAQGGRRHVEPPSRCREVEFLGDRDKISQMQHFHVFNGSPASPGGQRSVATSNSDVSSLSGSRGAVRVSRVEKAGKGCAPIGAASAGHRIGLRSPEV</sequence>